<feature type="signal peptide" evidence="12">
    <location>
        <begin position="1"/>
        <end position="34"/>
    </location>
</feature>
<comment type="caution">
    <text evidence="14">The sequence shown here is derived from an EMBL/GenBank/DDBJ whole genome shotgun (WGS) entry which is preliminary data.</text>
</comment>
<keyword evidence="2 12" id="KW-0732">Signal</keyword>
<evidence type="ECO:0000256" key="4">
    <source>
        <dbReference type="ARBA" id="ARBA00022960"/>
    </source>
</evidence>
<feature type="region of interest" description="Disordered" evidence="10">
    <location>
        <begin position="68"/>
        <end position="99"/>
    </location>
</feature>
<dbReference type="GO" id="GO:0008360">
    <property type="term" value="P:regulation of cell shape"/>
    <property type="evidence" value="ECO:0007669"/>
    <property type="project" value="UniProtKB-KW"/>
</dbReference>
<feature type="binding site" evidence="8">
    <location>
        <position position="343"/>
    </location>
    <ligand>
        <name>substrate</name>
    </ligand>
</feature>
<keyword evidence="15" id="KW-1185">Reference proteome</keyword>
<dbReference type="AlphaFoldDB" id="A0A2A2WQY6"/>
<evidence type="ECO:0000256" key="8">
    <source>
        <dbReference type="PIRSR" id="PIRSR618044-2"/>
    </source>
</evidence>
<dbReference type="RefSeq" id="WP_095717844.1">
    <property type="nucleotide sequence ID" value="NZ_NTGA01000013.1"/>
</dbReference>
<evidence type="ECO:0000256" key="1">
    <source>
        <dbReference type="ARBA" id="ARBA00007164"/>
    </source>
</evidence>
<keyword evidence="11" id="KW-0472">Membrane</keyword>
<evidence type="ECO:0000256" key="5">
    <source>
        <dbReference type="ARBA" id="ARBA00022984"/>
    </source>
</evidence>
<dbReference type="OrthoDB" id="3663940at2"/>
<dbReference type="PANTHER" id="PTHR21581:SF33">
    <property type="entry name" value="D-ALANYL-D-ALANINE CARBOXYPEPTIDASE DACB"/>
    <property type="match status" value="1"/>
</dbReference>
<keyword evidence="5" id="KW-0573">Peptidoglycan synthesis</keyword>
<name>A0A2A2WQY6_9ACTN</name>
<evidence type="ECO:0000259" key="13">
    <source>
        <dbReference type="Pfam" id="PF00768"/>
    </source>
</evidence>
<feature type="domain" description="Peptidase S11 D-alanyl-D-alanine carboxypeptidase A N-terminal" evidence="13">
    <location>
        <begin position="123"/>
        <end position="273"/>
    </location>
</feature>
<dbReference type="InterPro" id="IPR006311">
    <property type="entry name" value="TAT_signal"/>
</dbReference>
<feature type="active site" description="Acyl-ester intermediate" evidence="7">
    <location>
        <position position="154"/>
    </location>
</feature>
<dbReference type="PRINTS" id="PR00725">
    <property type="entry name" value="DADACBPTASE1"/>
</dbReference>
<proteinExistence type="inferred from homology"/>
<feature type="transmembrane region" description="Helical" evidence="11">
    <location>
        <begin position="445"/>
        <end position="463"/>
    </location>
</feature>
<dbReference type="GO" id="GO:0009252">
    <property type="term" value="P:peptidoglycan biosynthetic process"/>
    <property type="evidence" value="ECO:0007669"/>
    <property type="project" value="UniProtKB-KW"/>
</dbReference>
<evidence type="ECO:0000256" key="12">
    <source>
        <dbReference type="SAM" id="SignalP"/>
    </source>
</evidence>
<dbReference type="Proteomes" id="UP000218810">
    <property type="component" value="Unassembled WGS sequence"/>
</dbReference>
<gene>
    <name evidence="14" type="ORF">CEY15_07075</name>
</gene>
<evidence type="ECO:0000256" key="6">
    <source>
        <dbReference type="ARBA" id="ARBA00023316"/>
    </source>
</evidence>
<dbReference type="InterPro" id="IPR012338">
    <property type="entry name" value="Beta-lactam/transpept-like"/>
</dbReference>
<evidence type="ECO:0000256" key="3">
    <source>
        <dbReference type="ARBA" id="ARBA00022801"/>
    </source>
</evidence>
<dbReference type="InterPro" id="IPR001967">
    <property type="entry name" value="Peptidase_S11_N"/>
</dbReference>
<evidence type="ECO:0000256" key="10">
    <source>
        <dbReference type="SAM" id="MobiDB-lite"/>
    </source>
</evidence>
<keyword evidence="11" id="KW-0812">Transmembrane</keyword>
<dbReference type="GO" id="GO:0009002">
    <property type="term" value="F:serine-type D-Ala-D-Ala carboxypeptidase activity"/>
    <property type="evidence" value="ECO:0007669"/>
    <property type="project" value="InterPro"/>
</dbReference>
<feature type="active site" description="Proton acceptor" evidence="7">
    <location>
        <position position="157"/>
    </location>
</feature>
<dbReference type="PROSITE" id="PS51318">
    <property type="entry name" value="TAT"/>
    <property type="match status" value="1"/>
</dbReference>
<evidence type="ECO:0000256" key="9">
    <source>
        <dbReference type="RuleBase" id="RU004016"/>
    </source>
</evidence>
<feature type="active site" evidence="7">
    <location>
        <position position="210"/>
    </location>
</feature>
<dbReference type="PANTHER" id="PTHR21581">
    <property type="entry name" value="D-ALANYL-D-ALANINE CARBOXYPEPTIDASE"/>
    <property type="match status" value="1"/>
</dbReference>
<reference evidence="15" key="1">
    <citation type="submission" date="2017-09" db="EMBL/GenBank/DDBJ databases">
        <authorList>
            <person name="Zhang Y."/>
            <person name="Huang X."/>
            <person name="Liu J."/>
            <person name="Lu L."/>
            <person name="Peng K."/>
        </authorList>
    </citation>
    <scope>NUCLEOTIDE SEQUENCE [LARGE SCALE GENOMIC DNA]</scope>
    <source>
        <strain evidence="15">S-XJ-1</strain>
    </source>
</reference>
<dbReference type="EMBL" id="NTGA01000013">
    <property type="protein sequence ID" value="PAY23649.1"/>
    <property type="molecule type" value="Genomic_DNA"/>
</dbReference>
<sequence>MTRPRRPRLLRLAALVTAALVGSAPFALTAPATAAEPALTTAVTEPPPAAVLPSTTSPDYFDTPRDITGCPYRTSPPAPVDESEVPLPGQTSPTPPPVPETPAGGDALAGCEIVAPDGFEVPRDVTASAWMISDLDTGEVVAARDPHGRYRPASLIKTLLATVALDALDADRVVTVTDEDLQGAEGSLVGIGPGGQYSVDRLVRGLLMSSGNDAALVLARRMGGVEATLEAMNAHAAGLGAVSTHAATVNGLDGPGMMSTAYDLSLIFRDAMTRPAFARIVGTQMSGFPGYPAGEGAGAPDPAAAPPVSGPSLRGDGTPVNPGFVLANDNQLLYNYPGAIGGKTGFTDDARHTFIGAAERDGRRLAVVLLDGTRVPASPWEQAALLLDAGFDTDASVGHLVTGPPIEPEAGTEHLASGPLGAVGPGDQRSPTAAPGSVLSRNGPWLAVVAAVVVVAAGAVMAMRSRR</sequence>
<evidence type="ECO:0000256" key="2">
    <source>
        <dbReference type="ARBA" id="ARBA00022729"/>
    </source>
</evidence>
<keyword evidence="4" id="KW-0133">Cell shape</keyword>
<dbReference type="InterPro" id="IPR018044">
    <property type="entry name" value="Peptidase_S11"/>
</dbReference>
<keyword evidence="3" id="KW-0378">Hydrolase</keyword>
<feature type="domain" description="Peptidase S11 D-alanyl-D-alanine carboxypeptidase A N-terminal" evidence="13">
    <location>
        <begin position="324"/>
        <end position="372"/>
    </location>
</feature>
<evidence type="ECO:0000313" key="14">
    <source>
        <dbReference type="EMBL" id="PAY23649.1"/>
    </source>
</evidence>
<comment type="similarity">
    <text evidence="1 9">Belongs to the peptidase S11 family.</text>
</comment>
<feature type="chain" id="PRO_5013376668" evidence="12">
    <location>
        <begin position="35"/>
        <end position="467"/>
    </location>
</feature>
<protein>
    <submittedName>
        <fullName evidence="14">Penicillin-binding protein</fullName>
    </submittedName>
</protein>
<evidence type="ECO:0000313" key="15">
    <source>
        <dbReference type="Proteomes" id="UP000218810"/>
    </source>
</evidence>
<evidence type="ECO:0000256" key="11">
    <source>
        <dbReference type="SAM" id="Phobius"/>
    </source>
</evidence>
<keyword evidence="6" id="KW-0961">Cell wall biogenesis/degradation</keyword>
<dbReference type="GO" id="GO:0071555">
    <property type="term" value="P:cell wall organization"/>
    <property type="evidence" value="ECO:0007669"/>
    <property type="project" value="UniProtKB-KW"/>
</dbReference>
<keyword evidence="11" id="KW-1133">Transmembrane helix</keyword>
<feature type="region of interest" description="Disordered" evidence="10">
    <location>
        <begin position="404"/>
        <end position="437"/>
    </location>
</feature>
<organism evidence="14 15">
    <name type="scientific">Dietzia natronolimnaea</name>
    <dbReference type="NCBI Taxonomy" id="161920"/>
    <lineage>
        <taxon>Bacteria</taxon>
        <taxon>Bacillati</taxon>
        <taxon>Actinomycetota</taxon>
        <taxon>Actinomycetes</taxon>
        <taxon>Mycobacteriales</taxon>
        <taxon>Dietziaceae</taxon>
        <taxon>Dietzia</taxon>
    </lineage>
</organism>
<evidence type="ECO:0000256" key="7">
    <source>
        <dbReference type="PIRSR" id="PIRSR618044-1"/>
    </source>
</evidence>
<dbReference type="GO" id="GO:0006508">
    <property type="term" value="P:proteolysis"/>
    <property type="evidence" value="ECO:0007669"/>
    <property type="project" value="InterPro"/>
</dbReference>
<dbReference type="Gene3D" id="3.40.710.10">
    <property type="entry name" value="DD-peptidase/beta-lactamase superfamily"/>
    <property type="match status" value="1"/>
</dbReference>
<dbReference type="SUPFAM" id="SSF56601">
    <property type="entry name" value="beta-lactamase/transpeptidase-like"/>
    <property type="match status" value="1"/>
</dbReference>
<accession>A0A2A2WQY6</accession>
<dbReference type="Pfam" id="PF00768">
    <property type="entry name" value="Peptidase_S11"/>
    <property type="match status" value="2"/>
</dbReference>